<keyword evidence="5" id="KW-0032">Aminotransferase</keyword>
<dbReference type="Gene3D" id="3.90.1150.10">
    <property type="entry name" value="Aspartate Aminotransferase, domain 1"/>
    <property type="match status" value="1"/>
</dbReference>
<dbReference type="InterPro" id="IPR049704">
    <property type="entry name" value="Aminotrans_3_PPA_site"/>
</dbReference>
<dbReference type="CDD" id="cd00610">
    <property type="entry name" value="OAT_like"/>
    <property type="match status" value="1"/>
</dbReference>
<dbReference type="GO" id="GO:0008483">
    <property type="term" value="F:transaminase activity"/>
    <property type="evidence" value="ECO:0007669"/>
    <property type="project" value="UniProtKB-KW"/>
</dbReference>
<proteinExistence type="inferred from homology"/>
<dbReference type="InterPro" id="IPR015421">
    <property type="entry name" value="PyrdxlP-dep_Trfase_major"/>
</dbReference>
<evidence type="ECO:0000256" key="1">
    <source>
        <dbReference type="ARBA" id="ARBA00001933"/>
    </source>
</evidence>
<comment type="similarity">
    <text evidence="2 4">Belongs to the class-III pyridoxal-phosphate-dependent aminotransferase family.</text>
</comment>
<organism evidence="5 6">
    <name type="scientific">Thalassotalea fonticola</name>
    <dbReference type="NCBI Taxonomy" id="3065649"/>
    <lineage>
        <taxon>Bacteria</taxon>
        <taxon>Pseudomonadati</taxon>
        <taxon>Pseudomonadota</taxon>
        <taxon>Gammaproteobacteria</taxon>
        <taxon>Alteromonadales</taxon>
        <taxon>Colwelliaceae</taxon>
        <taxon>Thalassotalea</taxon>
    </lineage>
</organism>
<dbReference type="Pfam" id="PF00202">
    <property type="entry name" value="Aminotran_3"/>
    <property type="match status" value="1"/>
</dbReference>
<evidence type="ECO:0000256" key="2">
    <source>
        <dbReference type="ARBA" id="ARBA00008954"/>
    </source>
</evidence>
<sequence length="457" mass="50515">MNIANNTFKTLKDLDKAHYLHPFTDLQEHKQKGGDIFSRAEHIYIYNSEGKQLLDGMSGLWCSNLGYSQPTINKAITQQLEVLPYYNSFFQCTHQLAVDMAKSLVEVTPPQFNKVFFTNSGSEANDTNIRLVHRYYNLLEKPNKKQIISRKNAYHGSTVAAGSLGGFNGMHEQYTGVNYVHHIAEPNWFGYDGELDRDAFGKHVAQELAAKIDELGEENVAAFIAEPIQGAAGVIVPPETYWPEISKICKERDILLILDEVICGFGRTGNWFAAETYNIEPDLLTFAKGVTNGYQPLGGVMVSDKVADVITCNEGEFTHGFTYSGHPLACAAGIATLDILKNEQVIEKGAADIMPYFQARLRSLEDHPIVGEVRGVGMLAALELVKNKSSKERLAPDCEGGAICKMHAIEHGLMVRSVGDAIVTAPPLICSREEIDLLITRLTIALDYTAKHYGIKS</sequence>
<evidence type="ECO:0000256" key="4">
    <source>
        <dbReference type="RuleBase" id="RU003560"/>
    </source>
</evidence>
<evidence type="ECO:0000256" key="3">
    <source>
        <dbReference type="ARBA" id="ARBA00022898"/>
    </source>
</evidence>
<keyword evidence="5" id="KW-0808">Transferase</keyword>
<protein>
    <submittedName>
        <fullName evidence="5">Aminotransferase</fullName>
    </submittedName>
</protein>
<name>A0ABZ0GLK8_9GAMM</name>
<gene>
    <name evidence="5" type="ORF">RI844_15285</name>
</gene>
<dbReference type="Proteomes" id="UP001301442">
    <property type="component" value="Chromosome"/>
</dbReference>
<evidence type="ECO:0000313" key="5">
    <source>
        <dbReference type="EMBL" id="WOH36721.1"/>
    </source>
</evidence>
<dbReference type="NCBIfam" id="NF005682">
    <property type="entry name" value="PRK07480.1"/>
    <property type="match status" value="1"/>
</dbReference>
<accession>A0ABZ0GLK8</accession>
<dbReference type="SUPFAM" id="SSF53383">
    <property type="entry name" value="PLP-dependent transferases"/>
    <property type="match status" value="1"/>
</dbReference>
<evidence type="ECO:0000313" key="6">
    <source>
        <dbReference type="Proteomes" id="UP001301442"/>
    </source>
</evidence>
<dbReference type="PANTHER" id="PTHR43094:SF1">
    <property type="entry name" value="AMINOTRANSFERASE CLASS-III"/>
    <property type="match status" value="1"/>
</dbReference>
<dbReference type="Gene3D" id="3.40.640.10">
    <property type="entry name" value="Type I PLP-dependent aspartate aminotransferase-like (Major domain)"/>
    <property type="match status" value="1"/>
</dbReference>
<dbReference type="InterPro" id="IPR005814">
    <property type="entry name" value="Aminotrans_3"/>
</dbReference>
<keyword evidence="6" id="KW-1185">Reference proteome</keyword>
<dbReference type="PROSITE" id="PS00600">
    <property type="entry name" value="AA_TRANSFER_CLASS_3"/>
    <property type="match status" value="1"/>
</dbReference>
<dbReference type="PIRSF" id="PIRSF000521">
    <property type="entry name" value="Transaminase_4ab_Lys_Orn"/>
    <property type="match status" value="1"/>
</dbReference>
<comment type="cofactor">
    <cofactor evidence="1">
        <name>pyridoxal 5'-phosphate</name>
        <dbReference type="ChEBI" id="CHEBI:597326"/>
    </cofactor>
</comment>
<dbReference type="EMBL" id="CP136600">
    <property type="protein sequence ID" value="WOH36721.1"/>
    <property type="molecule type" value="Genomic_DNA"/>
</dbReference>
<dbReference type="InterPro" id="IPR015424">
    <property type="entry name" value="PyrdxlP-dep_Trfase"/>
</dbReference>
<reference evidence="5 6" key="1">
    <citation type="submission" date="2023-09" db="EMBL/GenBank/DDBJ databases">
        <authorList>
            <person name="Qi X."/>
        </authorList>
    </citation>
    <scope>NUCLEOTIDE SEQUENCE [LARGE SCALE GENOMIC DNA]</scope>
    <source>
        <strain evidence="5 6">S1-1</strain>
    </source>
</reference>
<dbReference type="RefSeq" id="WP_348395533.1">
    <property type="nucleotide sequence ID" value="NZ_CP136600.1"/>
</dbReference>
<dbReference type="PANTHER" id="PTHR43094">
    <property type="entry name" value="AMINOTRANSFERASE"/>
    <property type="match status" value="1"/>
</dbReference>
<keyword evidence="3 4" id="KW-0663">Pyridoxal phosphate</keyword>
<dbReference type="InterPro" id="IPR015422">
    <property type="entry name" value="PyrdxlP-dep_Trfase_small"/>
</dbReference>